<keyword evidence="13" id="KW-1185">Reference proteome</keyword>
<dbReference type="PROSITE" id="PS52029">
    <property type="entry name" value="LD_TPASE"/>
    <property type="match status" value="1"/>
</dbReference>
<feature type="chain" id="PRO_5045732421" evidence="10">
    <location>
        <begin position="24"/>
        <end position="206"/>
    </location>
</feature>
<dbReference type="PROSITE" id="PS51257">
    <property type="entry name" value="PROKAR_LIPOPROTEIN"/>
    <property type="match status" value="1"/>
</dbReference>
<dbReference type="SUPFAM" id="SSF141523">
    <property type="entry name" value="L,D-transpeptidase catalytic domain-like"/>
    <property type="match status" value="1"/>
</dbReference>
<gene>
    <name evidence="12" type="ORF">ACFQY0_06170</name>
</gene>
<dbReference type="Proteomes" id="UP001596472">
    <property type="component" value="Unassembled WGS sequence"/>
</dbReference>
<feature type="active site" description="Nucleophile" evidence="9">
    <location>
        <position position="156"/>
    </location>
</feature>
<protein>
    <submittedName>
        <fullName evidence="12">L,D-transpeptidase family protein</fullName>
    </submittedName>
</protein>
<evidence type="ECO:0000259" key="11">
    <source>
        <dbReference type="PROSITE" id="PS52029"/>
    </source>
</evidence>
<evidence type="ECO:0000256" key="3">
    <source>
        <dbReference type="ARBA" id="ARBA00022676"/>
    </source>
</evidence>
<dbReference type="InterPro" id="IPR050979">
    <property type="entry name" value="LD-transpeptidase"/>
</dbReference>
<evidence type="ECO:0000256" key="10">
    <source>
        <dbReference type="SAM" id="SignalP"/>
    </source>
</evidence>
<keyword evidence="10" id="KW-0732">Signal</keyword>
<comment type="similarity">
    <text evidence="2">Belongs to the YkuD family.</text>
</comment>
<evidence type="ECO:0000313" key="12">
    <source>
        <dbReference type="EMBL" id="MFC7336755.1"/>
    </source>
</evidence>
<dbReference type="Pfam" id="PF03734">
    <property type="entry name" value="YkuD"/>
    <property type="match status" value="1"/>
</dbReference>
<name>A0ABW2L5I1_9BACT</name>
<evidence type="ECO:0000256" key="4">
    <source>
        <dbReference type="ARBA" id="ARBA00022679"/>
    </source>
</evidence>
<keyword evidence="4" id="KW-0808">Transferase</keyword>
<keyword evidence="5" id="KW-0378">Hydrolase</keyword>
<keyword evidence="7 9" id="KW-0573">Peptidoglycan synthesis</keyword>
<dbReference type="PANTHER" id="PTHR30582">
    <property type="entry name" value="L,D-TRANSPEPTIDASE"/>
    <property type="match status" value="1"/>
</dbReference>
<evidence type="ECO:0000256" key="1">
    <source>
        <dbReference type="ARBA" id="ARBA00004752"/>
    </source>
</evidence>
<evidence type="ECO:0000256" key="5">
    <source>
        <dbReference type="ARBA" id="ARBA00022801"/>
    </source>
</evidence>
<dbReference type="CDD" id="cd16913">
    <property type="entry name" value="YkuD_like"/>
    <property type="match status" value="1"/>
</dbReference>
<feature type="signal peptide" evidence="10">
    <location>
        <begin position="1"/>
        <end position="23"/>
    </location>
</feature>
<proteinExistence type="inferred from homology"/>
<evidence type="ECO:0000256" key="6">
    <source>
        <dbReference type="ARBA" id="ARBA00022960"/>
    </source>
</evidence>
<evidence type="ECO:0000256" key="8">
    <source>
        <dbReference type="ARBA" id="ARBA00023316"/>
    </source>
</evidence>
<feature type="domain" description="L,D-TPase catalytic" evidence="11">
    <location>
        <begin position="33"/>
        <end position="180"/>
    </location>
</feature>
<dbReference type="EMBL" id="JBHTBS010000002">
    <property type="protein sequence ID" value="MFC7336755.1"/>
    <property type="molecule type" value="Genomic_DNA"/>
</dbReference>
<organism evidence="12 13">
    <name type="scientific">Haloferula chungangensis</name>
    <dbReference type="NCBI Taxonomy" id="1048331"/>
    <lineage>
        <taxon>Bacteria</taxon>
        <taxon>Pseudomonadati</taxon>
        <taxon>Verrucomicrobiota</taxon>
        <taxon>Verrucomicrobiia</taxon>
        <taxon>Verrucomicrobiales</taxon>
        <taxon>Verrucomicrobiaceae</taxon>
        <taxon>Haloferula</taxon>
    </lineage>
</organism>
<dbReference type="InterPro" id="IPR038063">
    <property type="entry name" value="Transpep_catalytic_dom"/>
</dbReference>
<evidence type="ECO:0000256" key="7">
    <source>
        <dbReference type="ARBA" id="ARBA00022984"/>
    </source>
</evidence>
<feature type="active site" description="Proton donor/acceptor" evidence="9">
    <location>
        <position position="140"/>
    </location>
</feature>
<sequence length="206" mass="22959">MKHRLIRLALAALFIIPAGLSLSSCGTSKDDRNKMLVSVRDQRMLLVRDGKPVKAYTVSTSKFGLGSRSGSNHTPLGKMEVARKIGDGYPKGMVFKSRRPTGEILKPNAPGRDPIVGRILWLSGKQPHNRNTYGRCIYIHGTPEEWRLGTPASYGCIRMSMKDVTDLYDRVGEGAEVQVFRGSLMETSAGREYARLHSRTNYVSFR</sequence>
<accession>A0ABW2L5I1</accession>
<dbReference type="Gene3D" id="2.40.440.10">
    <property type="entry name" value="L,D-transpeptidase catalytic domain-like"/>
    <property type="match status" value="1"/>
</dbReference>
<evidence type="ECO:0000313" key="13">
    <source>
        <dbReference type="Proteomes" id="UP001596472"/>
    </source>
</evidence>
<evidence type="ECO:0000256" key="9">
    <source>
        <dbReference type="PROSITE-ProRule" id="PRU01373"/>
    </source>
</evidence>
<comment type="caution">
    <text evidence="12">The sequence shown here is derived from an EMBL/GenBank/DDBJ whole genome shotgun (WGS) entry which is preliminary data.</text>
</comment>
<keyword evidence="3" id="KW-0328">Glycosyltransferase</keyword>
<dbReference type="PANTHER" id="PTHR30582:SF24">
    <property type="entry name" value="L,D-TRANSPEPTIDASE ERFK_SRFK-RELATED"/>
    <property type="match status" value="1"/>
</dbReference>
<comment type="pathway">
    <text evidence="1 9">Cell wall biogenesis; peptidoglycan biosynthesis.</text>
</comment>
<keyword evidence="8 9" id="KW-0961">Cell wall biogenesis/degradation</keyword>
<reference evidence="13" key="1">
    <citation type="journal article" date="2019" name="Int. J. Syst. Evol. Microbiol.">
        <title>The Global Catalogue of Microorganisms (GCM) 10K type strain sequencing project: providing services to taxonomists for standard genome sequencing and annotation.</title>
        <authorList>
            <consortium name="The Broad Institute Genomics Platform"/>
            <consortium name="The Broad Institute Genome Sequencing Center for Infectious Disease"/>
            <person name="Wu L."/>
            <person name="Ma J."/>
        </authorList>
    </citation>
    <scope>NUCLEOTIDE SEQUENCE [LARGE SCALE GENOMIC DNA]</scope>
    <source>
        <strain evidence="13">CGMCC 4.1467</strain>
    </source>
</reference>
<dbReference type="RefSeq" id="WP_379710373.1">
    <property type="nucleotide sequence ID" value="NZ_JBHTBS010000002.1"/>
</dbReference>
<keyword evidence="6 9" id="KW-0133">Cell shape</keyword>
<dbReference type="InterPro" id="IPR005490">
    <property type="entry name" value="LD_TPept_cat_dom"/>
</dbReference>
<evidence type="ECO:0000256" key="2">
    <source>
        <dbReference type="ARBA" id="ARBA00005992"/>
    </source>
</evidence>